<comment type="similarity">
    <text evidence="7">Belongs to the alpha-IPM synthase/homocitrate synthase family.</text>
</comment>
<dbReference type="EMBL" id="JABFUD020000021">
    <property type="protein sequence ID" value="KAI5063373.1"/>
    <property type="molecule type" value="Genomic_DNA"/>
</dbReference>
<name>A0A9D4U8F0_ADICA</name>
<protein>
    <recommendedName>
        <fullName evidence="2">2-isopropylmalate synthase</fullName>
        <ecNumber evidence="2">2.3.3.13</ecNumber>
    </recommendedName>
</protein>
<evidence type="ECO:0000313" key="10">
    <source>
        <dbReference type="Proteomes" id="UP000886520"/>
    </source>
</evidence>
<dbReference type="FunFam" id="1.10.238.260:FF:000001">
    <property type="entry name" value="2-isopropylmalate synthase"/>
    <property type="match status" value="1"/>
</dbReference>
<dbReference type="SUPFAM" id="SSF51569">
    <property type="entry name" value="Aldolase"/>
    <property type="match status" value="1"/>
</dbReference>
<dbReference type="EC" id="2.3.3.13" evidence="2"/>
<dbReference type="CDD" id="cd07940">
    <property type="entry name" value="DRE_TIM_IPMS"/>
    <property type="match status" value="1"/>
</dbReference>
<dbReference type="Gene3D" id="1.10.238.260">
    <property type="match status" value="1"/>
</dbReference>
<proteinExistence type="inferred from homology"/>
<comment type="pathway">
    <text evidence="1">Amino-acid biosynthesis; L-leucine biosynthesis; L-leucine from 3-methyl-2-oxobutanoate: step 1/4.</text>
</comment>
<dbReference type="Proteomes" id="UP000886520">
    <property type="component" value="Chromosome 21"/>
</dbReference>
<keyword evidence="6" id="KW-0100">Branched-chain amino acid biosynthesis</keyword>
<dbReference type="PANTHER" id="PTHR10277">
    <property type="entry name" value="HOMOCITRATE SYNTHASE-RELATED"/>
    <property type="match status" value="1"/>
</dbReference>
<dbReference type="Pfam" id="PF00682">
    <property type="entry name" value="HMGL-like"/>
    <property type="match status" value="2"/>
</dbReference>
<keyword evidence="10" id="KW-1185">Reference proteome</keyword>
<dbReference type="GO" id="GO:0009507">
    <property type="term" value="C:chloroplast"/>
    <property type="evidence" value="ECO:0007669"/>
    <property type="project" value="TreeGrafter"/>
</dbReference>
<evidence type="ECO:0000259" key="8">
    <source>
        <dbReference type="PROSITE" id="PS50991"/>
    </source>
</evidence>
<dbReference type="GO" id="GO:0003852">
    <property type="term" value="F:2-isopropylmalate synthase activity"/>
    <property type="evidence" value="ECO:0007669"/>
    <property type="project" value="UniProtKB-EC"/>
</dbReference>
<comment type="caution">
    <text evidence="9">The sequence shown here is derived from an EMBL/GenBank/DDBJ whole genome shotgun (WGS) entry which is preliminary data.</text>
</comment>
<evidence type="ECO:0000313" key="9">
    <source>
        <dbReference type="EMBL" id="KAI5063373.1"/>
    </source>
</evidence>
<reference evidence="9" key="1">
    <citation type="submission" date="2021-01" db="EMBL/GenBank/DDBJ databases">
        <title>Adiantum capillus-veneris genome.</title>
        <authorList>
            <person name="Fang Y."/>
            <person name="Liao Q."/>
        </authorList>
    </citation>
    <scope>NUCLEOTIDE SEQUENCE</scope>
    <source>
        <strain evidence="9">H3</strain>
        <tissue evidence="9">Leaf</tissue>
    </source>
</reference>
<organism evidence="9 10">
    <name type="scientific">Adiantum capillus-veneris</name>
    <name type="common">Maidenhair fern</name>
    <dbReference type="NCBI Taxonomy" id="13818"/>
    <lineage>
        <taxon>Eukaryota</taxon>
        <taxon>Viridiplantae</taxon>
        <taxon>Streptophyta</taxon>
        <taxon>Embryophyta</taxon>
        <taxon>Tracheophyta</taxon>
        <taxon>Polypodiopsida</taxon>
        <taxon>Polypodiidae</taxon>
        <taxon>Polypodiales</taxon>
        <taxon>Pteridineae</taxon>
        <taxon>Pteridaceae</taxon>
        <taxon>Vittarioideae</taxon>
        <taxon>Adiantum</taxon>
    </lineage>
</organism>
<evidence type="ECO:0000256" key="7">
    <source>
        <dbReference type="RuleBase" id="RU003523"/>
    </source>
</evidence>
<dbReference type="InterPro" id="IPR050073">
    <property type="entry name" value="2-IPM_HCS-like"/>
</dbReference>
<evidence type="ECO:0000256" key="1">
    <source>
        <dbReference type="ARBA" id="ARBA00004689"/>
    </source>
</evidence>
<evidence type="ECO:0000256" key="5">
    <source>
        <dbReference type="ARBA" id="ARBA00022679"/>
    </source>
</evidence>
<dbReference type="PROSITE" id="PS00816">
    <property type="entry name" value="AIPM_HOMOCIT_SYNTH_2"/>
    <property type="match status" value="1"/>
</dbReference>
<dbReference type="InterPro" id="IPR002034">
    <property type="entry name" value="AIPM/Hcit_synth_CS"/>
</dbReference>
<dbReference type="PANTHER" id="PTHR10277:SF9">
    <property type="entry name" value="2-ISOPROPYLMALATE SYNTHASE 1, CHLOROPLASTIC-RELATED"/>
    <property type="match status" value="1"/>
</dbReference>
<evidence type="ECO:0000256" key="3">
    <source>
        <dbReference type="ARBA" id="ARBA00022430"/>
    </source>
</evidence>
<dbReference type="GO" id="GO:0009098">
    <property type="term" value="P:L-leucine biosynthetic process"/>
    <property type="evidence" value="ECO:0007669"/>
    <property type="project" value="UniProtKB-KW"/>
</dbReference>
<dbReference type="PROSITE" id="PS00815">
    <property type="entry name" value="AIPM_HOMOCIT_SYNTH_1"/>
    <property type="match status" value="1"/>
</dbReference>
<accession>A0A9D4U8F0</accession>
<sequence length="406" mass="43546">MASCICMPSSSSLFVCNNGRRRKPSAVTCCLHTPNRITHSQYVRILDTTLRDGEQSPGVSFTVDEKLAIAKQLALLGVDIIEVGYPFASPNDLQAAKLIANEVGNPRPSGTHAATSDIHLEHKLHMSREDAIHVAVEMVSYIKSLGCNDIYFGAEDAGRSDPRMLYSIFEEVIKAGATTIGVGDTVGSLLPHEFSRMISDIVANTPGAKDVILSAHCHNDLGLATANSLASIAAGARQLDLSINGIGERAGNAALEEVVMAIAARGEDEMGGLHTGIETRHIAATSKMVADYSGMPVQRHKAIVGAHAFAHESGIHQDGMLKFKKTYEFLSPEAIGLHRANLGIVLGKHSGRHALKTTLKQLGYDVEGETLDKIFKQFKTMADNKKAISNSELESLVADHMCSLAK</sequence>
<keyword evidence="4" id="KW-0028">Amino-acid biosynthesis</keyword>
<dbReference type="InterPro" id="IPR000891">
    <property type="entry name" value="PYR_CT"/>
</dbReference>
<dbReference type="OrthoDB" id="2015253at2759"/>
<evidence type="ECO:0000256" key="2">
    <source>
        <dbReference type="ARBA" id="ARBA00012973"/>
    </source>
</evidence>
<feature type="domain" description="Pyruvate carboxyltransferase" evidence="8">
    <location>
        <begin position="43"/>
        <end position="283"/>
    </location>
</feature>
<keyword evidence="3" id="KW-0432">Leucine biosynthesis</keyword>
<dbReference type="Pfam" id="PF22617">
    <property type="entry name" value="HCS_D2"/>
    <property type="match status" value="1"/>
</dbReference>
<dbReference type="Gene3D" id="3.20.20.70">
    <property type="entry name" value="Aldolase class I"/>
    <property type="match status" value="1"/>
</dbReference>
<dbReference type="AlphaFoldDB" id="A0A9D4U8F0"/>
<evidence type="ECO:0000256" key="6">
    <source>
        <dbReference type="ARBA" id="ARBA00023304"/>
    </source>
</evidence>
<dbReference type="PROSITE" id="PS50991">
    <property type="entry name" value="PYR_CT"/>
    <property type="match status" value="1"/>
</dbReference>
<dbReference type="InterPro" id="IPR013785">
    <property type="entry name" value="Aldolase_TIM"/>
</dbReference>
<dbReference type="InterPro" id="IPR054691">
    <property type="entry name" value="LeuA/HCS_post-cat"/>
</dbReference>
<evidence type="ECO:0000256" key="4">
    <source>
        <dbReference type="ARBA" id="ARBA00022605"/>
    </source>
</evidence>
<gene>
    <name evidence="9" type="ORF">GOP47_0021920</name>
</gene>
<keyword evidence="5 7" id="KW-0808">Transferase</keyword>